<feature type="non-terminal residue" evidence="1">
    <location>
        <position position="1"/>
    </location>
</feature>
<evidence type="ECO:0000313" key="1">
    <source>
        <dbReference type="EMBL" id="GAI82813.1"/>
    </source>
</evidence>
<gene>
    <name evidence="1" type="ORF">S12H4_24921</name>
</gene>
<dbReference type="AlphaFoldDB" id="X1RQ81"/>
<accession>X1RQ81</accession>
<proteinExistence type="predicted"/>
<name>X1RQ81_9ZZZZ</name>
<comment type="caution">
    <text evidence="1">The sequence shown here is derived from an EMBL/GenBank/DDBJ whole genome shotgun (WGS) entry which is preliminary data.</text>
</comment>
<organism evidence="1">
    <name type="scientific">marine sediment metagenome</name>
    <dbReference type="NCBI Taxonomy" id="412755"/>
    <lineage>
        <taxon>unclassified sequences</taxon>
        <taxon>metagenomes</taxon>
        <taxon>ecological metagenomes</taxon>
    </lineage>
</organism>
<reference evidence="1" key="1">
    <citation type="journal article" date="2014" name="Front. Microbiol.">
        <title>High frequency of phylogenetically diverse reductive dehalogenase-homologous genes in deep subseafloor sedimentary metagenomes.</title>
        <authorList>
            <person name="Kawai M."/>
            <person name="Futagami T."/>
            <person name="Toyoda A."/>
            <person name="Takaki Y."/>
            <person name="Nishi S."/>
            <person name="Hori S."/>
            <person name="Arai W."/>
            <person name="Tsubouchi T."/>
            <person name="Morono Y."/>
            <person name="Uchiyama I."/>
            <person name="Ito T."/>
            <person name="Fujiyama A."/>
            <person name="Inagaki F."/>
            <person name="Takami H."/>
        </authorList>
    </citation>
    <scope>NUCLEOTIDE SEQUENCE</scope>
    <source>
        <strain evidence="1">Expedition CK06-06</strain>
    </source>
</reference>
<dbReference type="EMBL" id="BARW01013709">
    <property type="protein sequence ID" value="GAI82813.1"/>
    <property type="molecule type" value="Genomic_DNA"/>
</dbReference>
<protein>
    <submittedName>
        <fullName evidence="1">Uncharacterized protein</fullName>
    </submittedName>
</protein>
<sequence>VLGKNSEVECFYPDPGGDVKTIEEIVFDIAGIPEDTAEESVIYVGTPEDAEKGFDEGYCRDCIGLIYFRATDPLEVDKITIEKVAEILISVGENKGYFLPEYEKYIS</sequence>